<dbReference type="Gene3D" id="1.10.3090.10">
    <property type="entry name" value="cca-adding enzyme, domain 2"/>
    <property type="match status" value="1"/>
</dbReference>
<dbReference type="GO" id="GO:0000166">
    <property type="term" value="F:nucleotide binding"/>
    <property type="evidence" value="ECO:0007669"/>
    <property type="project" value="UniProtKB-KW"/>
</dbReference>
<keyword evidence="3" id="KW-0808">Transferase</keyword>
<proteinExistence type="predicted"/>
<evidence type="ECO:0000313" key="4">
    <source>
        <dbReference type="Proteomes" id="UP000241639"/>
    </source>
</evidence>
<dbReference type="RefSeq" id="WP_211316580.1">
    <property type="nucleotide sequence ID" value="NZ_PZZP01000001.1"/>
</dbReference>
<dbReference type="InterPro" id="IPR006675">
    <property type="entry name" value="HDIG_dom"/>
</dbReference>
<gene>
    <name evidence="3" type="ORF">C8J48_0495</name>
</gene>
<dbReference type="Pfam" id="PF13671">
    <property type="entry name" value="AAA_33"/>
    <property type="match status" value="1"/>
</dbReference>
<organism evidence="3 4">
    <name type="scientific">Desmospora activa DSM 45169</name>
    <dbReference type="NCBI Taxonomy" id="1121389"/>
    <lineage>
        <taxon>Bacteria</taxon>
        <taxon>Bacillati</taxon>
        <taxon>Bacillota</taxon>
        <taxon>Bacilli</taxon>
        <taxon>Bacillales</taxon>
        <taxon>Thermoactinomycetaceae</taxon>
        <taxon>Desmospora</taxon>
    </lineage>
</organism>
<evidence type="ECO:0000259" key="2">
    <source>
        <dbReference type="Pfam" id="PF01966"/>
    </source>
</evidence>
<dbReference type="AlphaFoldDB" id="A0A2T4Z7R0"/>
<keyword evidence="4" id="KW-1185">Reference proteome</keyword>
<evidence type="ECO:0000313" key="3">
    <source>
        <dbReference type="EMBL" id="PTM57927.1"/>
    </source>
</evidence>
<comment type="caution">
    <text evidence="3">The sequence shown here is derived from an EMBL/GenBank/DDBJ whole genome shotgun (WGS) entry which is preliminary data.</text>
</comment>
<feature type="domain" description="HD" evidence="2">
    <location>
        <begin position="47"/>
        <end position="144"/>
    </location>
</feature>
<dbReference type="CDD" id="cd00077">
    <property type="entry name" value="HDc"/>
    <property type="match status" value="1"/>
</dbReference>
<dbReference type="Proteomes" id="UP000241639">
    <property type="component" value="Unassembled WGS sequence"/>
</dbReference>
<dbReference type="SUPFAM" id="SSF52540">
    <property type="entry name" value="P-loop containing nucleoside triphosphate hydrolases"/>
    <property type="match status" value="1"/>
</dbReference>
<accession>A0A2T4Z7R0</accession>
<dbReference type="EMBL" id="PZZP01000001">
    <property type="protein sequence ID" value="PTM57927.1"/>
    <property type="molecule type" value="Genomic_DNA"/>
</dbReference>
<dbReference type="InterPro" id="IPR006674">
    <property type="entry name" value="HD_domain"/>
</dbReference>
<dbReference type="InterPro" id="IPR003607">
    <property type="entry name" value="HD/PDEase_dom"/>
</dbReference>
<sequence>MNEWTFPHCPQPLAWEIDWERIVARYEWVQALAGVAQDPIYHAEGDVLIHTEMVAKAMVGLQDWRELTPTERSILFAAALLHDVAKPICTRTEVDGSISSRGHARIGATMAYLHLCDGKEASIVAPTSLRRQIAALVRYHGLPLWFLERPEPERLLYAASQSVRLDWVALLAEADVRGRTCDDQEELLQRVDLFREFCQELGCYTKPYPFGSDHSRFRYFRGLQRDPAYTAYDESTFEVVLMMGLPGAGKDTWIRRHLPTWPVISLDQIRNERNISPKGPQGEVVHAAKEEARALLREQRSFVWNATNITRMTRNGLIDLFAAYNACIRIVFVDTPLPVILKQNRKREESVPEAVIQRLRNKLELPDLTEAHRLDFV</sequence>
<evidence type="ECO:0000256" key="1">
    <source>
        <dbReference type="ARBA" id="ARBA00022741"/>
    </source>
</evidence>
<dbReference type="Pfam" id="PF01966">
    <property type="entry name" value="HD"/>
    <property type="match status" value="1"/>
</dbReference>
<dbReference type="NCBIfam" id="TIGR00277">
    <property type="entry name" value="HDIG"/>
    <property type="match status" value="1"/>
</dbReference>
<keyword evidence="1" id="KW-0547">Nucleotide-binding</keyword>
<dbReference type="InterPro" id="IPR050124">
    <property type="entry name" value="tRNA_CCA-adding_enzyme"/>
</dbReference>
<reference evidence="3 4" key="1">
    <citation type="submission" date="2018-04" db="EMBL/GenBank/DDBJ databases">
        <title>Genomic Encyclopedia of Archaeal and Bacterial Type Strains, Phase II (KMG-II): from individual species to whole genera.</title>
        <authorList>
            <person name="Goeker M."/>
        </authorList>
    </citation>
    <scope>NUCLEOTIDE SEQUENCE [LARGE SCALE GENOMIC DNA]</scope>
    <source>
        <strain evidence="3 4">DSM 45169</strain>
    </source>
</reference>
<dbReference type="Gene3D" id="3.40.50.300">
    <property type="entry name" value="P-loop containing nucleotide triphosphate hydrolases"/>
    <property type="match status" value="1"/>
</dbReference>
<protein>
    <submittedName>
        <fullName evidence="3">Putative nucleotidyltransferase with HDIG domain</fullName>
    </submittedName>
</protein>
<dbReference type="PANTHER" id="PTHR47545:SF1">
    <property type="entry name" value="MULTIFUNCTIONAL CCA PROTEIN"/>
    <property type="match status" value="1"/>
</dbReference>
<dbReference type="GO" id="GO:0016740">
    <property type="term" value="F:transferase activity"/>
    <property type="evidence" value="ECO:0007669"/>
    <property type="project" value="UniProtKB-KW"/>
</dbReference>
<name>A0A2T4Z7R0_9BACL</name>
<dbReference type="InterPro" id="IPR027417">
    <property type="entry name" value="P-loop_NTPase"/>
</dbReference>
<dbReference type="PANTHER" id="PTHR47545">
    <property type="entry name" value="MULTIFUNCTIONAL CCA PROTEIN"/>
    <property type="match status" value="1"/>
</dbReference>
<dbReference type="SUPFAM" id="SSF109604">
    <property type="entry name" value="HD-domain/PDEase-like"/>
    <property type="match status" value="1"/>
</dbReference>